<keyword evidence="9" id="KW-0479">Metal-binding</keyword>
<evidence type="ECO:0000256" key="23">
    <source>
        <dbReference type="SAM" id="SignalP"/>
    </source>
</evidence>
<accession>A0A4S4KQG6</accession>
<reference evidence="25 26" key="1">
    <citation type="submission" date="2019-02" db="EMBL/GenBank/DDBJ databases">
        <title>Genome sequencing of the rare red list fungi Phlebia centrifuga.</title>
        <authorList>
            <person name="Buettner E."/>
            <person name="Kellner H."/>
        </authorList>
    </citation>
    <scope>NUCLEOTIDE SEQUENCE [LARGE SCALE GENOMIC DNA]</scope>
    <source>
        <strain evidence="25 26">DSM 108282</strain>
    </source>
</reference>
<keyword evidence="6" id="KW-0134">Cell wall</keyword>
<evidence type="ECO:0000313" key="25">
    <source>
        <dbReference type="EMBL" id="THH00614.1"/>
    </source>
</evidence>
<keyword evidence="7" id="KW-0964">Secreted</keyword>
<evidence type="ECO:0000256" key="4">
    <source>
        <dbReference type="ARBA" id="ARBA00010973"/>
    </source>
</evidence>
<protein>
    <recommendedName>
        <fullName evidence="20">chitin deacetylase</fullName>
        <ecNumber evidence="20">3.5.1.41</ecNumber>
    </recommendedName>
</protein>
<dbReference type="PANTHER" id="PTHR10587:SF133">
    <property type="entry name" value="CHITIN DEACETYLASE 1-RELATED"/>
    <property type="match status" value="1"/>
</dbReference>
<evidence type="ECO:0000256" key="21">
    <source>
        <dbReference type="ARBA" id="ARBA00048494"/>
    </source>
</evidence>
<evidence type="ECO:0000256" key="13">
    <source>
        <dbReference type="ARBA" id="ARBA00023136"/>
    </source>
</evidence>
<keyword evidence="13" id="KW-0472">Membrane</keyword>
<evidence type="ECO:0000256" key="14">
    <source>
        <dbReference type="ARBA" id="ARBA00023180"/>
    </source>
</evidence>
<evidence type="ECO:0000256" key="15">
    <source>
        <dbReference type="ARBA" id="ARBA00023277"/>
    </source>
</evidence>
<comment type="catalytic activity">
    <reaction evidence="21">
        <text>[(1-&gt;4)-N-acetyl-beta-D-glucosaminyl](n) + n H2O = chitosan + n acetate</text>
        <dbReference type="Rhea" id="RHEA:10464"/>
        <dbReference type="Rhea" id="RHEA-COMP:9593"/>
        <dbReference type="Rhea" id="RHEA-COMP:9597"/>
        <dbReference type="ChEBI" id="CHEBI:15377"/>
        <dbReference type="ChEBI" id="CHEBI:17029"/>
        <dbReference type="ChEBI" id="CHEBI:30089"/>
        <dbReference type="ChEBI" id="CHEBI:57704"/>
        <dbReference type="EC" id="3.5.1.41"/>
    </reaction>
    <physiologicalReaction direction="left-to-right" evidence="21">
        <dbReference type="Rhea" id="RHEA:10465"/>
    </physiologicalReaction>
</comment>
<dbReference type="Proteomes" id="UP000309038">
    <property type="component" value="Unassembled WGS sequence"/>
</dbReference>
<evidence type="ECO:0000256" key="7">
    <source>
        <dbReference type="ARBA" id="ARBA00022525"/>
    </source>
</evidence>
<evidence type="ECO:0000256" key="16">
    <source>
        <dbReference type="ARBA" id="ARBA00023285"/>
    </source>
</evidence>
<dbReference type="GO" id="GO:0071555">
    <property type="term" value="P:cell wall organization"/>
    <property type="evidence" value="ECO:0007669"/>
    <property type="project" value="UniProtKB-KW"/>
</dbReference>
<dbReference type="GO" id="GO:0098552">
    <property type="term" value="C:side of membrane"/>
    <property type="evidence" value="ECO:0007669"/>
    <property type="project" value="UniProtKB-KW"/>
</dbReference>
<organism evidence="25 26">
    <name type="scientific">Hermanssonia centrifuga</name>
    <dbReference type="NCBI Taxonomy" id="98765"/>
    <lineage>
        <taxon>Eukaryota</taxon>
        <taxon>Fungi</taxon>
        <taxon>Dikarya</taxon>
        <taxon>Basidiomycota</taxon>
        <taxon>Agaricomycotina</taxon>
        <taxon>Agaricomycetes</taxon>
        <taxon>Polyporales</taxon>
        <taxon>Meruliaceae</taxon>
        <taxon>Hermanssonia</taxon>
    </lineage>
</organism>
<feature type="signal peptide" evidence="23">
    <location>
        <begin position="1"/>
        <end position="18"/>
    </location>
</feature>
<comment type="cofactor">
    <cofactor evidence="1">
        <name>Co(2+)</name>
        <dbReference type="ChEBI" id="CHEBI:48828"/>
    </cofactor>
</comment>
<evidence type="ECO:0000256" key="8">
    <source>
        <dbReference type="ARBA" id="ARBA00022622"/>
    </source>
</evidence>
<dbReference type="InterPro" id="IPR011330">
    <property type="entry name" value="Glyco_hydro/deAcase_b/a-brl"/>
</dbReference>
<dbReference type="GO" id="GO:0005886">
    <property type="term" value="C:plasma membrane"/>
    <property type="evidence" value="ECO:0007669"/>
    <property type="project" value="UniProtKB-SubCell"/>
</dbReference>
<keyword evidence="8" id="KW-0336">GPI-anchor</keyword>
<evidence type="ECO:0000256" key="1">
    <source>
        <dbReference type="ARBA" id="ARBA00001941"/>
    </source>
</evidence>
<dbReference type="PANTHER" id="PTHR10587">
    <property type="entry name" value="GLYCOSYL TRANSFERASE-RELATED"/>
    <property type="match status" value="1"/>
</dbReference>
<comment type="caution">
    <text evidence="25">The sequence shown here is derived from an EMBL/GenBank/DDBJ whole genome shotgun (WGS) entry which is preliminary data.</text>
</comment>
<evidence type="ECO:0000256" key="5">
    <source>
        <dbReference type="ARBA" id="ARBA00022475"/>
    </source>
</evidence>
<feature type="region of interest" description="Disordered" evidence="22">
    <location>
        <begin position="47"/>
        <end position="68"/>
    </location>
</feature>
<dbReference type="InterPro" id="IPR050248">
    <property type="entry name" value="Polysacc_deacetylase_ArnD"/>
</dbReference>
<dbReference type="AlphaFoldDB" id="A0A4S4KQG6"/>
<evidence type="ECO:0000256" key="9">
    <source>
        <dbReference type="ARBA" id="ARBA00022723"/>
    </source>
</evidence>
<keyword evidence="19" id="KW-0624">Polysaccharide degradation</keyword>
<proteinExistence type="inferred from homology"/>
<keyword evidence="17" id="KW-0449">Lipoprotein</keyword>
<dbReference type="GO" id="GO:0009272">
    <property type="term" value="P:fungal-type cell wall biogenesis"/>
    <property type="evidence" value="ECO:0007669"/>
    <property type="project" value="UniProtKB-ARBA"/>
</dbReference>
<feature type="domain" description="NodB homology" evidence="24">
    <location>
        <begin position="210"/>
        <end position="413"/>
    </location>
</feature>
<keyword evidence="5" id="KW-1003">Cell membrane</keyword>
<dbReference type="FunFam" id="3.20.20.370:FF:000004">
    <property type="entry name" value="Related to Chitin deacetylase"/>
    <property type="match status" value="1"/>
</dbReference>
<comment type="similarity">
    <text evidence="4">Belongs to the polysaccharide deacetylase family.</text>
</comment>
<evidence type="ECO:0000313" key="26">
    <source>
        <dbReference type="Proteomes" id="UP000309038"/>
    </source>
</evidence>
<evidence type="ECO:0000256" key="19">
    <source>
        <dbReference type="ARBA" id="ARBA00023326"/>
    </source>
</evidence>
<gene>
    <name evidence="25" type="ORF">EW026_g1958</name>
</gene>
<evidence type="ECO:0000256" key="10">
    <source>
        <dbReference type="ARBA" id="ARBA00022729"/>
    </source>
</evidence>
<evidence type="ECO:0000259" key="24">
    <source>
        <dbReference type="PROSITE" id="PS51677"/>
    </source>
</evidence>
<dbReference type="Pfam" id="PF01522">
    <property type="entry name" value="Polysacc_deac_1"/>
    <property type="match status" value="1"/>
</dbReference>
<dbReference type="Gene3D" id="3.20.20.370">
    <property type="entry name" value="Glycoside hydrolase/deacetylase"/>
    <property type="match status" value="1"/>
</dbReference>
<keyword evidence="26" id="KW-1185">Reference proteome</keyword>
<dbReference type="GO" id="GO:0000272">
    <property type="term" value="P:polysaccharide catabolic process"/>
    <property type="evidence" value="ECO:0007669"/>
    <property type="project" value="UniProtKB-KW"/>
</dbReference>
<evidence type="ECO:0000256" key="20">
    <source>
        <dbReference type="ARBA" id="ARBA00024056"/>
    </source>
</evidence>
<name>A0A4S4KQG6_9APHY</name>
<evidence type="ECO:0000256" key="18">
    <source>
        <dbReference type="ARBA" id="ARBA00023316"/>
    </source>
</evidence>
<dbReference type="SUPFAM" id="SSF88713">
    <property type="entry name" value="Glycoside hydrolase/deacetylase"/>
    <property type="match status" value="1"/>
</dbReference>
<keyword evidence="15" id="KW-0119">Carbohydrate metabolism</keyword>
<evidence type="ECO:0000256" key="2">
    <source>
        <dbReference type="ARBA" id="ARBA00004191"/>
    </source>
</evidence>
<keyword evidence="16" id="KW-0170">Cobalt</keyword>
<feature type="chain" id="PRO_5020882957" description="chitin deacetylase" evidence="23">
    <location>
        <begin position="19"/>
        <end position="488"/>
    </location>
</feature>
<sequence length="488" mass="51408">MKFEIIAVLSAYLAVANAHDGPHAFRGRHANIARQVTASASAASSATSSAPSAASSGATPASAASVSAPTVPAAVTTPDSVTISLPTGPSGIPPLISLTSGMPSGSTLPLSQTFAAGAEPSYSGAPPLPSAFMFVQGQWPTMDVVAPTNSSQVQQWMQELEGVDIPDLQPTQDGDCATDPAFALDGQNRGWWTCGGWTRDTDIVQCPDKLTWGVSFDDGPSPYTQTLLNFLDEKELKATFFVVGSRVIERPQVLVEEYMQGHEISVHTWSHHALTSLTNEQIVAELGWTREAIKTVLGVTPTTMRPPFGDIDDRVRAISLAMGLTPIIWTSTPSGIKFDTNDWRVAGGQFTGPESFQSFEEILGNATTLNNGFIVLEHDLFEITVDMAIGYTLNAAMTHEPPFTLEPIGVCNKIPTTDMYQETTTNKTYLAARQKALSNVNSTTSTGSSSGSGSGSGGVNKSGAMQSFAMVSLPVLSAVAAAGFALLI</sequence>
<dbReference type="PROSITE" id="PS51677">
    <property type="entry name" value="NODB"/>
    <property type="match status" value="1"/>
</dbReference>
<dbReference type="GO" id="GO:0004099">
    <property type="term" value="F:chitin deacetylase activity"/>
    <property type="evidence" value="ECO:0007669"/>
    <property type="project" value="UniProtKB-EC"/>
</dbReference>
<evidence type="ECO:0000256" key="12">
    <source>
        <dbReference type="ARBA" id="ARBA00023024"/>
    </source>
</evidence>
<keyword evidence="14" id="KW-0325">Glycoprotein</keyword>
<comment type="subcellular location">
    <subcellularLocation>
        <location evidence="3">Cell membrane</location>
        <topology evidence="3">Lipid-anchor</topology>
        <topology evidence="3">GPI-anchor</topology>
    </subcellularLocation>
    <subcellularLocation>
        <location evidence="2">Secreted</location>
        <location evidence="2">Cell wall</location>
    </subcellularLocation>
</comment>
<evidence type="ECO:0000256" key="11">
    <source>
        <dbReference type="ARBA" id="ARBA00022801"/>
    </source>
</evidence>
<dbReference type="EMBL" id="SGPJ01000045">
    <property type="protein sequence ID" value="THH00614.1"/>
    <property type="molecule type" value="Genomic_DNA"/>
</dbReference>
<dbReference type="GO" id="GO:0006032">
    <property type="term" value="P:chitin catabolic process"/>
    <property type="evidence" value="ECO:0007669"/>
    <property type="project" value="UniProtKB-KW"/>
</dbReference>
<evidence type="ECO:0000256" key="22">
    <source>
        <dbReference type="SAM" id="MobiDB-lite"/>
    </source>
</evidence>
<dbReference type="GO" id="GO:0046872">
    <property type="term" value="F:metal ion binding"/>
    <property type="evidence" value="ECO:0007669"/>
    <property type="project" value="UniProtKB-KW"/>
</dbReference>
<keyword evidence="10 23" id="KW-0732">Signal</keyword>
<dbReference type="EC" id="3.5.1.41" evidence="20"/>
<evidence type="ECO:0000256" key="17">
    <source>
        <dbReference type="ARBA" id="ARBA00023288"/>
    </source>
</evidence>
<evidence type="ECO:0000256" key="3">
    <source>
        <dbReference type="ARBA" id="ARBA00004609"/>
    </source>
</evidence>
<keyword evidence="18" id="KW-0961">Cell wall biogenesis/degradation</keyword>
<evidence type="ECO:0000256" key="6">
    <source>
        <dbReference type="ARBA" id="ARBA00022512"/>
    </source>
</evidence>
<keyword evidence="12" id="KW-0146">Chitin degradation</keyword>
<dbReference type="InterPro" id="IPR002509">
    <property type="entry name" value="NODB_dom"/>
</dbReference>
<keyword evidence="11" id="KW-0378">Hydrolase</keyword>